<protein>
    <recommendedName>
        <fullName evidence="5">Sigma non-opioid intracellular receptor 1</fullName>
    </recommendedName>
    <alternativeName>
        <fullName evidence="10">Sigma 1-type opioid receptor</fullName>
    </alternativeName>
</protein>
<evidence type="ECO:0000256" key="2">
    <source>
        <dbReference type="ARBA" id="ARBA00004586"/>
    </source>
</evidence>
<accession>A0A085MD29</accession>
<evidence type="ECO:0000313" key="13">
    <source>
        <dbReference type="EMBL" id="KFD72523.1"/>
    </source>
</evidence>
<dbReference type="Proteomes" id="UP000030764">
    <property type="component" value="Unassembled WGS sequence"/>
</dbReference>
<comment type="subcellular location">
    <subcellularLocation>
        <location evidence="2">Endoplasmic reticulum membrane</location>
    </subcellularLocation>
    <subcellularLocation>
        <location evidence="1">Nucleus inner membrane</location>
    </subcellularLocation>
    <subcellularLocation>
        <location evidence="3">Nucleus outer membrane</location>
    </subcellularLocation>
</comment>
<dbReference type="OrthoDB" id="347124at2759"/>
<dbReference type="AlphaFoldDB" id="A0A085MD29"/>
<name>A0A085MD29_9BILA</name>
<keyword evidence="6 11" id="KW-0812">Transmembrane</keyword>
<evidence type="ECO:0000256" key="8">
    <source>
        <dbReference type="ARBA" id="ARBA00022989"/>
    </source>
</evidence>
<organism evidence="12 14">
    <name type="scientific">Trichuris suis</name>
    <name type="common">pig whipworm</name>
    <dbReference type="NCBI Taxonomy" id="68888"/>
    <lineage>
        <taxon>Eukaryota</taxon>
        <taxon>Metazoa</taxon>
        <taxon>Ecdysozoa</taxon>
        <taxon>Nematoda</taxon>
        <taxon>Enoplea</taxon>
        <taxon>Dorylaimia</taxon>
        <taxon>Trichinellida</taxon>
        <taxon>Trichuridae</taxon>
        <taxon>Trichuris</taxon>
    </lineage>
</organism>
<sequence length="248" mass="28225">MLSSLRQFVVALRLIFLVGLCASIVHYTLMQSWFVFSPRRIRSLGEKYAGQPLADSVIGIHRDLSLVYGRHVIDPWSKGVFDYFEKPKYPRSRGSEAGFWLPFYSGGLVGRIHFIHVSFSEYVAIVGSPVRTVGMSGWLWMNHTCTVLSGSLERLDGLQRENFQPGKHVRFGQFESSIVELNEETWLFCYGRGYTPLAVPYLTFGMASHAHFVPIIQLMSIGANSYASECFNWAKESTAKLMDMFRKK</sequence>
<dbReference type="Proteomes" id="UP000030758">
    <property type="component" value="Unassembled WGS sequence"/>
</dbReference>
<keyword evidence="8 11" id="KW-1133">Transmembrane helix</keyword>
<evidence type="ECO:0000256" key="10">
    <source>
        <dbReference type="ARBA" id="ARBA00033467"/>
    </source>
</evidence>
<dbReference type="PANTHER" id="PTHR10868">
    <property type="entry name" value="SIGMA 1-TYPE OPIOID RECEPTOR-RELATED"/>
    <property type="match status" value="1"/>
</dbReference>
<keyword evidence="9 11" id="KW-0472">Membrane</keyword>
<keyword evidence="7" id="KW-0256">Endoplasmic reticulum</keyword>
<feature type="transmembrane region" description="Helical" evidence="11">
    <location>
        <begin position="12"/>
        <end position="36"/>
    </location>
</feature>
<evidence type="ECO:0000256" key="6">
    <source>
        <dbReference type="ARBA" id="ARBA00022692"/>
    </source>
</evidence>
<dbReference type="EMBL" id="KL363202">
    <property type="protein sequence ID" value="KFD55125.1"/>
    <property type="molecule type" value="Genomic_DNA"/>
</dbReference>
<dbReference type="GO" id="GO:0005789">
    <property type="term" value="C:endoplasmic reticulum membrane"/>
    <property type="evidence" value="ECO:0007669"/>
    <property type="project" value="UniProtKB-SubCell"/>
</dbReference>
<dbReference type="InterPro" id="IPR006716">
    <property type="entry name" value="ERG2_sigma1_rcpt-like"/>
</dbReference>
<evidence type="ECO:0000313" key="14">
    <source>
        <dbReference type="Proteomes" id="UP000030764"/>
    </source>
</evidence>
<reference evidence="12 14" key="1">
    <citation type="journal article" date="2014" name="Nat. Genet.">
        <title>Genome and transcriptome of the porcine whipworm Trichuris suis.</title>
        <authorList>
            <person name="Jex A.R."/>
            <person name="Nejsum P."/>
            <person name="Schwarz E.M."/>
            <person name="Hu L."/>
            <person name="Young N.D."/>
            <person name="Hall R.S."/>
            <person name="Korhonen P.K."/>
            <person name="Liao S."/>
            <person name="Thamsborg S."/>
            <person name="Xia J."/>
            <person name="Xu P."/>
            <person name="Wang S."/>
            <person name="Scheerlinck J.P."/>
            <person name="Hofmann A."/>
            <person name="Sternberg P.W."/>
            <person name="Wang J."/>
            <person name="Gasser R.B."/>
        </authorList>
    </citation>
    <scope>NUCLEOTIDE SEQUENCE [LARGE SCALE GENOMIC DNA]</scope>
    <source>
        <strain evidence="13">DCEP-RM93F</strain>
        <strain evidence="12">DCEP-RM93M</strain>
    </source>
</reference>
<evidence type="ECO:0000256" key="1">
    <source>
        <dbReference type="ARBA" id="ARBA00004540"/>
    </source>
</evidence>
<comment type="similarity">
    <text evidence="4 11">Belongs to the ERG2 family.</text>
</comment>
<evidence type="ECO:0000256" key="5">
    <source>
        <dbReference type="ARBA" id="ARBA00020208"/>
    </source>
</evidence>
<evidence type="ECO:0000256" key="7">
    <source>
        <dbReference type="ARBA" id="ARBA00022824"/>
    </source>
</evidence>
<evidence type="ECO:0000256" key="4">
    <source>
        <dbReference type="ARBA" id="ARBA00007141"/>
    </source>
</evidence>
<evidence type="ECO:0000256" key="9">
    <source>
        <dbReference type="ARBA" id="ARBA00023136"/>
    </source>
</evidence>
<dbReference type="GO" id="GO:0005637">
    <property type="term" value="C:nuclear inner membrane"/>
    <property type="evidence" value="ECO:0007669"/>
    <property type="project" value="UniProtKB-SubCell"/>
</dbReference>
<proteinExistence type="inferred from homology"/>
<dbReference type="EMBL" id="KL367477">
    <property type="protein sequence ID" value="KFD72523.1"/>
    <property type="molecule type" value="Genomic_DNA"/>
</dbReference>
<dbReference type="Pfam" id="PF04622">
    <property type="entry name" value="ERG2_Sigma1R"/>
    <property type="match status" value="1"/>
</dbReference>
<evidence type="ECO:0000256" key="11">
    <source>
        <dbReference type="RuleBase" id="RU368083"/>
    </source>
</evidence>
<evidence type="ECO:0000313" key="12">
    <source>
        <dbReference type="EMBL" id="KFD55125.1"/>
    </source>
</evidence>
<dbReference type="PANTHER" id="PTHR10868:SF1">
    <property type="entry name" value="SIGMA NON-OPIOID INTRACELLULAR RECEPTOR 1"/>
    <property type="match status" value="1"/>
</dbReference>
<gene>
    <name evidence="12" type="ORF">M513_04043</name>
    <name evidence="13" type="ORF">M514_04043</name>
</gene>
<evidence type="ECO:0000256" key="3">
    <source>
        <dbReference type="ARBA" id="ARBA00004649"/>
    </source>
</evidence>
<dbReference type="GO" id="GO:0005640">
    <property type="term" value="C:nuclear outer membrane"/>
    <property type="evidence" value="ECO:0007669"/>
    <property type="project" value="UniProtKB-SubCell"/>
</dbReference>
<keyword evidence="14" id="KW-1185">Reference proteome</keyword>